<sequence length="94" mass="10412">MDVYDILSEVARHDEPSVLATVIYVEGHAYRKAGAMMLLRLDGTSSGSISPGCLEADLFEYVPAVWDSKRTQVVEYDMRPADDFGWGRRLAAGD</sequence>
<proteinExistence type="predicted"/>
<evidence type="ECO:0000259" key="1">
    <source>
        <dbReference type="Pfam" id="PF02625"/>
    </source>
</evidence>
<dbReference type="EMBL" id="CP090978">
    <property type="protein sequence ID" value="UJF32708.1"/>
    <property type="molecule type" value="Genomic_DNA"/>
</dbReference>
<evidence type="ECO:0000313" key="2">
    <source>
        <dbReference type="EMBL" id="UJF32708.1"/>
    </source>
</evidence>
<dbReference type="RefSeq" id="WP_235119051.1">
    <property type="nucleotide sequence ID" value="NZ_CP090978.1"/>
</dbReference>
<dbReference type="InterPro" id="IPR003777">
    <property type="entry name" value="XdhC_CoxI"/>
</dbReference>
<dbReference type="PANTHER" id="PTHR30388">
    <property type="entry name" value="ALDEHYDE OXIDOREDUCTASE MOLYBDENUM COFACTOR ASSEMBLY PROTEIN"/>
    <property type="match status" value="1"/>
</dbReference>
<dbReference type="InterPro" id="IPR052698">
    <property type="entry name" value="MoCofactor_Util/Proc"/>
</dbReference>
<organism evidence="2 3">
    <name type="scientific">Paenibacillus hexagrammi</name>
    <dbReference type="NCBI Taxonomy" id="2908839"/>
    <lineage>
        <taxon>Bacteria</taxon>
        <taxon>Bacillati</taxon>
        <taxon>Bacillota</taxon>
        <taxon>Bacilli</taxon>
        <taxon>Bacillales</taxon>
        <taxon>Paenibacillaceae</taxon>
        <taxon>Paenibacillus</taxon>
    </lineage>
</organism>
<accession>A0ABY3SFC4</accession>
<protein>
    <submittedName>
        <fullName evidence="2">XdhC family protein</fullName>
    </submittedName>
</protein>
<dbReference type="PANTHER" id="PTHR30388:SF6">
    <property type="entry name" value="XANTHINE DEHYDROGENASE SUBUNIT A-RELATED"/>
    <property type="match status" value="1"/>
</dbReference>
<dbReference type="Pfam" id="PF02625">
    <property type="entry name" value="XdhC_CoxI"/>
    <property type="match status" value="1"/>
</dbReference>
<name>A0ABY3SFC4_9BACL</name>
<feature type="domain" description="XdhC- CoxI" evidence="1">
    <location>
        <begin position="12"/>
        <end position="77"/>
    </location>
</feature>
<evidence type="ECO:0000313" key="3">
    <source>
        <dbReference type="Proteomes" id="UP001649230"/>
    </source>
</evidence>
<reference evidence="2 3" key="1">
    <citation type="journal article" date="2024" name="Int. J. Syst. Evol. Microbiol.">
        <title>Paenibacillus hexagrammi sp. nov., a novel bacterium isolated from the gut content of Hexagrammos agrammus.</title>
        <authorList>
            <person name="Jung H.K."/>
            <person name="Kim D.G."/>
            <person name="Zin H."/>
            <person name="Park J."/>
            <person name="Jung H."/>
            <person name="Kim Y.O."/>
            <person name="Kong H.J."/>
            <person name="Kim J.W."/>
            <person name="Kim Y.S."/>
        </authorList>
    </citation>
    <scope>NUCLEOTIDE SEQUENCE [LARGE SCALE GENOMIC DNA]</scope>
    <source>
        <strain evidence="2 3">YPD9-1</strain>
    </source>
</reference>
<gene>
    <name evidence="2" type="ORF">L0M14_24295</name>
</gene>
<dbReference type="Proteomes" id="UP001649230">
    <property type="component" value="Chromosome"/>
</dbReference>
<keyword evidence="3" id="KW-1185">Reference proteome</keyword>